<dbReference type="RefSeq" id="YP_010055868.1">
    <property type="nucleotide sequence ID" value="NC_054671.1"/>
</dbReference>
<dbReference type="Proteomes" id="UP000240673">
    <property type="component" value="Segment"/>
</dbReference>
<name>A0A2P1JTL3_9CAUD</name>
<keyword evidence="3" id="KW-1185">Reference proteome</keyword>
<reference evidence="2 3" key="1">
    <citation type="submission" date="2018-02" db="EMBL/GenBank/DDBJ databases">
        <authorList>
            <person name="Zack K.M."/>
            <person name="Dedrick R.M."/>
            <person name="Ward M."/>
            <person name="Garlena R.A."/>
            <person name="Russell D.A."/>
            <person name="Pope W.H."/>
            <person name="Jacobs-Sera D."/>
            <person name="Hatfull G.F."/>
        </authorList>
    </citation>
    <scope>NUCLEOTIDE SEQUENCE [LARGE SCALE GENOMIC DNA]</scope>
</reference>
<evidence type="ECO:0000313" key="2">
    <source>
        <dbReference type="EMBL" id="AVO22485.1"/>
    </source>
</evidence>
<organism evidence="2 3">
    <name type="scientific">Streptomyces phage Paedore</name>
    <dbReference type="NCBI Taxonomy" id="2108134"/>
    <lineage>
        <taxon>Viruses</taxon>
        <taxon>Duplodnaviria</taxon>
        <taxon>Heunggongvirae</taxon>
        <taxon>Uroviricota</taxon>
        <taxon>Caudoviricetes</taxon>
        <taxon>Arquatrovirinae</taxon>
        <taxon>Arequatrovirus</taxon>
        <taxon>Arequatrovirus paedore</taxon>
    </lineage>
</organism>
<gene>
    <name evidence="2" type="primary">2</name>
    <name evidence="2" type="ORF">PBI_PAEDORE_2</name>
</gene>
<proteinExistence type="predicted"/>
<dbReference type="GeneID" id="64471805"/>
<evidence type="ECO:0000313" key="3">
    <source>
        <dbReference type="Proteomes" id="UP000240673"/>
    </source>
</evidence>
<protein>
    <submittedName>
        <fullName evidence="2">Uncharacterized protein</fullName>
    </submittedName>
</protein>
<dbReference type="KEGG" id="vg:64471805"/>
<evidence type="ECO:0000256" key="1">
    <source>
        <dbReference type="SAM" id="MobiDB-lite"/>
    </source>
</evidence>
<accession>A0A2P1JTL3</accession>
<sequence>MEVDPLGDVLPEQVAARSLSTRGEVLVLAVSRKELHQARPDRASSLQGLVRSFASLTPLHLQVPDQGPACPGPFAVTVVTLAHGVFEASGWAAWRRPSGLERSGEGMSGALTKGRPQGATEQSRQALWGRCRAP</sequence>
<feature type="region of interest" description="Disordered" evidence="1">
    <location>
        <begin position="99"/>
        <end position="134"/>
    </location>
</feature>
<dbReference type="EMBL" id="MH001460">
    <property type="protein sequence ID" value="AVO22485.1"/>
    <property type="molecule type" value="Genomic_DNA"/>
</dbReference>